<organism evidence="1 2">
    <name type="scientific">Hymenobacter ginkgonis</name>
    <dbReference type="NCBI Taxonomy" id="2682976"/>
    <lineage>
        <taxon>Bacteria</taxon>
        <taxon>Pseudomonadati</taxon>
        <taxon>Bacteroidota</taxon>
        <taxon>Cytophagia</taxon>
        <taxon>Cytophagales</taxon>
        <taxon>Hymenobacteraceae</taxon>
        <taxon>Hymenobacter</taxon>
    </lineage>
</organism>
<proteinExistence type="predicted"/>
<name>A0A7K1TF57_9BACT</name>
<keyword evidence="2" id="KW-1185">Reference proteome</keyword>
<sequence>MLPLPPNDCPNTGGVRGLRVWPASNVRIPAYQGQQLTQPLQLLDAGNYADIWYLPDSAGFSEPQDDNVQGDLYKPLIQLVVPKDAPDVSEAVARLTAVRYVVAGYTDANGLSKLVGTPENPLRFSALLETGKRGPDRNGYTFSFAGETPQRAPFYQAQLVPTIPTRRAFSPGFSFGFH</sequence>
<evidence type="ECO:0000313" key="2">
    <source>
        <dbReference type="Proteomes" id="UP000441336"/>
    </source>
</evidence>
<reference evidence="1 2" key="1">
    <citation type="submission" date="2019-12" db="EMBL/GenBank/DDBJ databases">
        <title>Hymenobacter sp. HMF4947 Genome sequencing and assembly.</title>
        <authorList>
            <person name="Kang H."/>
            <person name="Cha I."/>
            <person name="Kim H."/>
            <person name="Joh K."/>
        </authorList>
    </citation>
    <scope>NUCLEOTIDE SEQUENCE [LARGE SCALE GENOMIC DNA]</scope>
    <source>
        <strain evidence="1 2">HMF4947</strain>
    </source>
</reference>
<dbReference type="Proteomes" id="UP000441336">
    <property type="component" value="Unassembled WGS sequence"/>
</dbReference>
<gene>
    <name evidence="1" type="ORF">GO988_11410</name>
</gene>
<protein>
    <submittedName>
        <fullName evidence="1">Uncharacterized protein</fullName>
    </submittedName>
</protein>
<comment type="caution">
    <text evidence="1">The sequence shown here is derived from an EMBL/GenBank/DDBJ whole genome shotgun (WGS) entry which is preliminary data.</text>
</comment>
<accession>A0A7K1TF57</accession>
<evidence type="ECO:0000313" key="1">
    <source>
        <dbReference type="EMBL" id="MVN76932.1"/>
    </source>
</evidence>
<dbReference type="EMBL" id="WQKZ01000002">
    <property type="protein sequence ID" value="MVN76932.1"/>
    <property type="molecule type" value="Genomic_DNA"/>
</dbReference>
<dbReference type="AlphaFoldDB" id="A0A7K1TF57"/>
<dbReference type="RefSeq" id="WP_157565319.1">
    <property type="nucleotide sequence ID" value="NZ_WQKZ01000002.1"/>
</dbReference>